<dbReference type="InterPro" id="IPR003423">
    <property type="entry name" value="OMP_efflux"/>
</dbReference>
<dbReference type="Gene3D" id="2.20.200.10">
    <property type="entry name" value="Outer membrane efflux proteins (OEP)"/>
    <property type="match status" value="1"/>
</dbReference>
<gene>
    <name evidence="2" type="ORF">MGWOODY_Smn33</name>
</gene>
<evidence type="ECO:0000313" key="2">
    <source>
        <dbReference type="EMBL" id="CUS43341.1"/>
    </source>
</evidence>
<feature type="compositionally biased region" description="Polar residues" evidence="1">
    <location>
        <begin position="481"/>
        <end position="499"/>
    </location>
</feature>
<protein>
    <submittedName>
        <fullName evidence="2">Outer membrane component of tripartite multidrug resistance system</fullName>
    </submittedName>
</protein>
<dbReference type="Pfam" id="PF02321">
    <property type="entry name" value="OEP"/>
    <property type="match status" value="2"/>
</dbReference>
<dbReference type="Gene3D" id="1.20.1600.10">
    <property type="entry name" value="Outer membrane efflux proteins (OEP)"/>
    <property type="match status" value="1"/>
</dbReference>
<dbReference type="PANTHER" id="PTHR30203">
    <property type="entry name" value="OUTER MEMBRANE CATION EFFLUX PROTEIN"/>
    <property type="match status" value="1"/>
</dbReference>
<dbReference type="InterPro" id="IPR010131">
    <property type="entry name" value="MdtP/NodT-like"/>
</dbReference>
<dbReference type="SUPFAM" id="SSF56954">
    <property type="entry name" value="Outer membrane efflux proteins (OEP)"/>
    <property type="match status" value="1"/>
</dbReference>
<dbReference type="PANTHER" id="PTHR30203:SF25">
    <property type="entry name" value="OUTER MEMBRANE PROTEIN-RELATED"/>
    <property type="match status" value="1"/>
</dbReference>
<evidence type="ECO:0000256" key="1">
    <source>
        <dbReference type="SAM" id="MobiDB-lite"/>
    </source>
</evidence>
<feature type="region of interest" description="Disordered" evidence="1">
    <location>
        <begin position="480"/>
        <end position="499"/>
    </location>
</feature>
<dbReference type="NCBIfam" id="TIGR01845">
    <property type="entry name" value="outer_NodT"/>
    <property type="match status" value="1"/>
</dbReference>
<organism evidence="2">
    <name type="scientific">hydrothermal vent metagenome</name>
    <dbReference type="NCBI Taxonomy" id="652676"/>
    <lineage>
        <taxon>unclassified sequences</taxon>
        <taxon>metagenomes</taxon>
        <taxon>ecological metagenomes</taxon>
    </lineage>
</organism>
<reference evidence="2" key="1">
    <citation type="submission" date="2015-10" db="EMBL/GenBank/DDBJ databases">
        <authorList>
            <person name="Gilbert D.G."/>
        </authorList>
    </citation>
    <scope>NUCLEOTIDE SEQUENCE</scope>
</reference>
<proteinExistence type="predicted"/>
<name>A0A160TGI9_9ZZZZ</name>
<accession>A0A160TGI9</accession>
<dbReference type="EMBL" id="CZQE01000037">
    <property type="protein sequence ID" value="CUS43341.1"/>
    <property type="molecule type" value="Genomic_DNA"/>
</dbReference>
<dbReference type="AlphaFoldDB" id="A0A160TGI9"/>
<dbReference type="GO" id="GO:0016020">
    <property type="term" value="C:membrane"/>
    <property type="evidence" value="ECO:0007669"/>
    <property type="project" value="InterPro"/>
</dbReference>
<dbReference type="PROSITE" id="PS51257">
    <property type="entry name" value="PROKAR_LIPOPROTEIN"/>
    <property type="match status" value="1"/>
</dbReference>
<dbReference type="GO" id="GO:0015562">
    <property type="term" value="F:efflux transmembrane transporter activity"/>
    <property type="evidence" value="ECO:0007669"/>
    <property type="project" value="InterPro"/>
</dbReference>
<sequence>MTNFRGLVLAPLLLGGCVVGPNYAGPPGLGRAAPQSKFVRQTASTNTNEPAVAEWWTALQDPVLNELERRALAANPSIDVAQARLRQARASVRQERANRFPKAGAQGTGIFADLPGIDLQSAQGNGATTPSQDVDSSLQFFNLGLNANWEIDLAGGQIRKIESANALAAAASYNAADAQVQLAADVAQSYTNLRDRQQRAAALRRGLDLQMQQLGLAWQRFQQGTVPAFAIGQANRAIQATNSDLAAAEAEIGMYLNALAVLAGEAPGMLDPLLAIPRDVPLPPQIVAIGDPASLIRRRPDIRAAERNLAATTARIGVAEAARFPKISFMGILGIGGTSVGDLVDLGNISNIAVPQLQWGLLDFGRTSAQITQARAGRDEAEAQYRQLVLGALQDAENSLARFAQQRRNVAALAEIKRSADESDILTQQRFQRQVITRSDALESGRQKVLAASNLQSAVAALTASYVAIQKSLGLGWGEPTDSSLGSTPLNTSEIISKN</sequence>